<comment type="caution">
    <text evidence="8">The sequence shown here is derived from an EMBL/GenBank/DDBJ whole genome shotgun (WGS) entry which is preliminary data.</text>
</comment>
<keyword evidence="1" id="KW-1133">Transmembrane helix</keyword>
<gene>
    <name evidence="7" type="ORF">JG687_00014742</name>
    <name evidence="8" type="ORF">PC110_g5889</name>
    <name evidence="2" type="ORF">PC113_g9366</name>
    <name evidence="3" type="ORF">PC115_g11375</name>
    <name evidence="4" type="ORF">PC117_g14938</name>
    <name evidence="5" type="ORF">PC118_g8615</name>
    <name evidence="6" type="ORF">PC129_g18667</name>
</gene>
<dbReference type="EMBL" id="RCMV01001109">
    <property type="protein sequence ID" value="KAG3210333.1"/>
    <property type="molecule type" value="Genomic_DNA"/>
</dbReference>
<dbReference type="EMBL" id="JAENGZ010001227">
    <property type="protein sequence ID" value="KAG6949618.1"/>
    <property type="molecule type" value="Genomic_DNA"/>
</dbReference>
<dbReference type="Proteomes" id="UP000736787">
    <property type="component" value="Unassembled WGS sequence"/>
</dbReference>
<sequence length="156" mass="16642">MGEPNEGASDDECTDSYDNDDFLELLDAGSEQENAGLDYTNAGCGNGSGEPMLAWVVSVVAGLVKAVSMEGVNQMKKRAMCLPLNALTALTMMACSGSSMLGTHKKMLDLAVMPAVQRMSAEEVILAPHKVKAVVLIVQALVGYLREALKHRPMRV</sequence>
<dbReference type="Proteomes" id="UP000760860">
    <property type="component" value="Unassembled WGS sequence"/>
</dbReference>
<keyword evidence="1" id="KW-0472">Membrane</keyword>
<feature type="transmembrane region" description="Helical" evidence="1">
    <location>
        <begin position="84"/>
        <end position="104"/>
    </location>
</feature>
<dbReference type="OrthoDB" id="10289164at2759"/>
<name>A0A329SQ56_9STRA</name>
<evidence type="ECO:0000313" key="3">
    <source>
        <dbReference type="EMBL" id="KAG2915371.1"/>
    </source>
</evidence>
<evidence type="ECO:0000313" key="4">
    <source>
        <dbReference type="EMBL" id="KAG2926188.1"/>
    </source>
</evidence>
<evidence type="ECO:0000313" key="7">
    <source>
        <dbReference type="EMBL" id="KAG6949618.1"/>
    </source>
</evidence>
<evidence type="ECO:0000313" key="6">
    <source>
        <dbReference type="EMBL" id="KAG3210333.1"/>
    </source>
</evidence>
<reference evidence="8 9" key="1">
    <citation type="submission" date="2018-01" db="EMBL/GenBank/DDBJ databases">
        <title>Draft genome of the strawberry crown rot pathogen Phytophthora cactorum.</title>
        <authorList>
            <person name="Armitage A.D."/>
            <person name="Lysoe E."/>
            <person name="Nellist C.F."/>
            <person name="Harrison R.J."/>
            <person name="Brurberg M.B."/>
        </authorList>
    </citation>
    <scope>NUCLEOTIDE SEQUENCE [LARGE SCALE GENOMIC DNA]</scope>
    <source>
        <strain evidence="8 9">10300</strain>
    </source>
</reference>
<dbReference type="EMBL" id="RCMG01000234">
    <property type="protein sequence ID" value="KAG2858930.1"/>
    <property type="molecule type" value="Genomic_DNA"/>
</dbReference>
<dbReference type="Proteomes" id="UP000735874">
    <property type="component" value="Unassembled WGS sequence"/>
</dbReference>
<dbReference type="Proteomes" id="UP000697107">
    <property type="component" value="Unassembled WGS sequence"/>
</dbReference>
<reference evidence="2" key="2">
    <citation type="submission" date="2018-10" db="EMBL/GenBank/DDBJ databases">
        <title>Effector identification in a new, highly contiguous assembly of the strawberry crown rot pathogen Phytophthora cactorum.</title>
        <authorList>
            <person name="Armitage A.D."/>
            <person name="Nellist C.F."/>
            <person name="Bates H."/>
            <person name="Vickerstaff R.J."/>
            <person name="Harrison R.J."/>
        </authorList>
    </citation>
    <scope>NUCLEOTIDE SEQUENCE</scope>
    <source>
        <strain evidence="2">15-7</strain>
        <strain evidence="3">4032</strain>
        <strain evidence="4">4040</strain>
        <strain evidence="5">P415</strain>
        <strain evidence="6">P421</strain>
    </source>
</reference>
<evidence type="ECO:0000313" key="9">
    <source>
        <dbReference type="Proteomes" id="UP000251314"/>
    </source>
</evidence>
<reference evidence="7" key="3">
    <citation type="submission" date="2021-01" db="EMBL/GenBank/DDBJ databases">
        <title>Phytophthora aleatoria, a newly-described species from Pinus radiata is distinct from Phytophthora cactorum isolates based on comparative genomics.</title>
        <authorList>
            <person name="Mcdougal R."/>
            <person name="Panda P."/>
            <person name="Williams N."/>
            <person name="Studholme D.J."/>
        </authorList>
    </citation>
    <scope>NUCLEOTIDE SEQUENCE</scope>
    <source>
        <strain evidence="7">NZFS 3830</strain>
    </source>
</reference>
<dbReference type="Proteomes" id="UP000774804">
    <property type="component" value="Unassembled WGS sequence"/>
</dbReference>
<evidence type="ECO:0000313" key="2">
    <source>
        <dbReference type="EMBL" id="KAG2858930.1"/>
    </source>
</evidence>
<accession>A0A329SQ56</accession>
<dbReference type="EMBL" id="RCML01000223">
    <property type="protein sequence ID" value="KAG2984905.1"/>
    <property type="molecule type" value="Genomic_DNA"/>
</dbReference>
<feature type="transmembrane region" description="Helical" evidence="1">
    <location>
        <begin position="52"/>
        <end position="72"/>
    </location>
</feature>
<dbReference type="Proteomes" id="UP000688947">
    <property type="component" value="Unassembled WGS sequence"/>
</dbReference>
<evidence type="ECO:0000313" key="5">
    <source>
        <dbReference type="EMBL" id="KAG2984905.1"/>
    </source>
</evidence>
<organism evidence="8 9">
    <name type="scientific">Phytophthora cactorum</name>
    <dbReference type="NCBI Taxonomy" id="29920"/>
    <lineage>
        <taxon>Eukaryota</taxon>
        <taxon>Sar</taxon>
        <taxon>Stramenopiles</taxon>
        <taxon>Oomycota</taxon>
        <taxon>Peronosporomycetes</taxon>
        <taxon>Peronosporales</taxon>
        <taxon>Peronosporaceae</taxon>
        <taxon>Phytophthora</taxon>
    </lineage>
</organism>
<keyword evidence="1" id="KW-0812">Transmembrane</keyword>
<dbReference type="EMBL" id="RCMI01000356">
    <property type="protein sequence ID" value="KAG2915371.1"/>
    <property type="molecule type" value="Genomic_DNA"/>
</dbReference>
<dbReference type="Proteomes" id="UP000251314">
    <property type="component" value="Unassembled WGS sequence"/>
</dbReference>
<dbReference type="EMBL" id="MJFZ01000102">
    <property type="protein sequence ID" value="RAW37848.1"/>
    <property type="molecule type" value="Genomic_DNA"/>
</dbReference>
<dbReference type="VEuPathDB" id="FungiDB:PC110_g5889"/>
<dbReference type="EMBL" id="RCMK01000482">
    <property type="protein sequence ID" value="KAG2926188.1"/>
    <property type="molecule type" value="Genomic_DNA"/>
</dbReference>
<evidence type="ECO:0000256" key="1">
    <source>
        <dbReference type="SAM" id="Phobius"/>
    </source>
</evidence>
<dbReference type="AlphaFoldDB" id="A0A329SQ56"/>
<evidence type="ECO:0000313" key="8">
    <source>
        <dbReference type="EMBL" id="RAW37848.1"/>
    </source>
</evidence>
<proteinExistence type="predicted"/>
<feature type="transmembrane region" description="Helical" evidence="1">
    <location>
        <begin position="124"/>
        <end position="145"/>
    </location>
</feature>
<protein>
    <submittedName>
        <fullName evidence="8">Uncharacterized protein</fullName>
    </submittedName>
</protein>
<keyword evidence="9" id="KW-1185">Reference proteome</keyword>